<dbReference type="Gene3D" id="1.10.238.10">
    <property type="entry name" value="EF-hand"/>
    <property type="match status" value="1"/>
</dbReference>
<feature type="domain" description="EF-hand" evidence="2">
    <location>
        <begin position="40"/>
        <end position="75"/>
    </location>
</feature>
<dbReference type="Pfam" id="PF13833">
    <property type="entry name" value="EF-hand_8"/>
    <property type="match status" value="1"/>
</dbReference>
<dbReference type="PROSITE" id="PS50222">
    <property type="entry name" value="EF_HAND_2"/>
    <property type="match status" value="1"/>
</dbReference>
<sequence length="150" mass="17596">MAARKVPPEVQEIFDKYIHNFVRRLKKEDACVMLQKEFNLSQERAEHMFDFFDMDKNGALSIWEFHQFYVCMGNSANEYLDLFNKLDRDGSGNADINLTWEELKKLTTQTGRHPTDEELEQFMKGAAGQEKSINLNKFIGLISRIKQLRN</sequence>
<dbReference type="InterPro" id="IPR018247">
    <property type="entry name" value="EF_Hand_1_Ca_BS"/>
</dbReference>
<name>A0ABD3THB7_SINWO</name>
<reference evidence="3 4" key="1">
    <citation type="submission" date="2024-11" db="EMBL/GenBank/DDBJ databases">
        <title>Chromosome-level genome assembly of the freshwater bivalve Anodonta woodiana.</title>
        <authorList>
            <person name="Chen X."/>
        </authorList>
    </citation>
    <scope>NUCLEOTIDE SEQUENCE [LARGE SCALE GENOMIC DNA]</scope>
    <source>
        <strain evidence="3">MN2024</strain>
        <tissue evidence="3">Gills</tissue>
    </source>
</reference>
<dbReference type="InterPro" id="IPR011992">
    <property type="entry name" value="EF-hand-dom_pair"/>
</dbReference>
<keyword evidence="1" id="KW-0106">Calcium</keyword>
<comment type="caution">
    <text evidence="3">The sequence shown here is derived from an EMBL/GenBank/DDBJ whole genome shotgun (WGS) entry which is preliminary data.</text>
</comment>
<evidence type="ECO:0000256" key="1">
    <source>
        <dbReference type="ARBA" id="ARBA00022837"/>
    </source>
</evidence>
<dbReference type="SUPFAM" id="SSF47473">
    <property type="entry name" value="EF-hand"/>
    <property type="match status" value="1"/>
</dbReference>
<dbReference type="EMBL" id="JBJQND010000018">
    <property type="protein sequence ID" value="KAL3836436.1"/>
    <property type="molecule type" value="Genomic_DNA"/>
</dbReference>
<evidence type="ECO:0000313" key="4">
    <source>
        <dbReference type="Proteomes" id="UP001634394"/>
    </source>
</evidence>
<keyword evidence="4" id="KW-1185">Reference proteome</keyword>
<protein>
    <recommendedName>
        <fullName evidence="2">EF-hand domain-containing protein</fullName>
    </recommendedName>
</protein>
<organism evidence="3 4">
    <name type="scientific">Sinanodonta woodiana</name>
    <name type="common">Chinese pond mussel</name>
    <name type="synonym">Anodonta woodiana</name>
    <dbReference type="NCBI Taxonomy" id="1069815"/>
    <lineage>
        <taxon>Eukaryota</taxon>
        <taxon>Metazoa</taxon>
        <taxon>Spiralia</taxon>
        <taxon>Lophotrochozoa</taxon>
        <taxon>Mollusca</taxon>
        <taxon>Bivalvia</taxon>
        <taxon>Autobranchia</taxon>
        <taxon>Heteroconchia</taxon>
        <taxon>Palaeoheterodonta</taxon>
        <taxon>Unionida</taxon>
        <taxon>Unionoidea</taxon>
        <taxon>Unionidae</taxon>
        <taxon>Unioninae</taxon>
        <taxon>Sinanodonta</taxon>
    </lineage>
</organism>
<proteinExistence type="predicted"/>
<gene>
    <name evidence="3" type="ORF">ACJMK2_021869</name>
</gene>
<dbReference type="PROSITE" id="PS00018">
    <property type="entry name" value="EF_HAND_1"/>
    <property type="match status" value="1"/>
</dbReference>
<evidence type="ECO:0000313" key="3">
    <source>
        <dbReference type="EMBL" id="KAL3836436.1"/>
    </source>
</evidence>
<dbReference type="AlphaFoldDB" id="A0ABD3THB7"/>
<evidence type="ECO:0000259" key="2">
    <source>
        <dbReference type="PROSITE" id="PS50222"/>
    </source>
</evidence>
<dbReference type="InterPro" id="IPR002048">
    <property type="entry name" value="EF_hand_dom"/>
</dbReference>
<accession>A0ABD3THB7</accession>
<dbReference type="Proteomes" id="UP001634394">
    <property type="component" value="Unassembled WGS sequence"/>
</dbReference>